<dbReference type="Pfam" id="PF13191">
    <property type="entry name" value="AAA_16"/>
    <property type="match status" value="1"/>
</dbReference>
<dbReference type="InterPro" id="IPR041664">
    <property type="entry name" value="AAA_16"/>
</dbReference>
<protein>
    <submittedName>
        <fullName evidence="3">AAA family ATPase</fullName>
    </submittedName>
</protein>
<feature type="compositionally biased region" description="Low complexity" evidence="1">
    <location>
        <begin position="223"/>
        <end position="233"/>
    </location>
</feature>
<evidence type="ECO:0000313" key="3">
    <source>
        <dbReference type="EMBL" id="UUT34648.1"/>
    </source>
</evidence>
<feature type="compositionally biased region" description="Basic and acidic residues" evidence="1">
    <location>
        <begin position="157"/>
        <end position="171"/>
    </location>
</feature>
<evidence type="ECO:0000256" key="1">
    <source>
        <dbReference type="SAM" id="MobiDB-lite"/>
    </source>
</evidence>
<dbReference type="InterPro" id="IPR027417">
    <property type="entry name" value="P-loop_NTPase"/>
</dbReference>
<dbReference type="RefSeq" id="WP_259611174.1">
    <property type="nucleotide sequence ID" value="NZ_CP091139.2"/>
</dbReference>
<feature type="domain" description="Orc1-like AAA ATPase" evidence="2">
    <location>
        <begin position="105"/>
        <end position="153"/>
    </location>
</feature>
<dbReference type="EMBL" id="CP091139">
    <property type="protein sequence ID" value="UUT34648.1"/>
    <property type="molecule type" value="Genomic_DNA"/>
</dbReference>
<name>A0ABY5NHI6_9MICO</name>
<feature type="region of interest" description="Disordered" evidence="1">
    <location>
        <begin position="143"/>
        <end position="244"/>
    </location>
</feature>
<keyword evidence="4" id="KW-1185">Reference proteome</keyword>
<dbReference type="Proteomes" id="UP001054811">
    <property type="component" value="Chromosome"/>
</dbReference>
<accession>A0ABY5NHI6</accession>
<sequence>MTMHPSIGYTIITQEIEERARNAERRRFILDHPEQIHRRPAGWWRRMPAPHRLRTCGGTLAPGTVRDRFRPVTVRPLLGRTGVRGGWHDGSMPFTADAPSSAARMVGRDDELARLQAAFARASAGEPSAVVVAGEAGIGKSRLPARVRRIGRRAGRHRDQPMPRPGRDAGRLRRNPRTAAGLGRPARRRPRDAGGRPRPGGLQLPDARARRLPRGHAPRHQPRAACARRSSPRWNRSPTPARWS</sequence>
<gene>
    <name evidence="3" type="ORF">L2X98_29620</name>
</gene>
<feature type="compositionally biased region" description="Basic residues" evidence="1">
    <location>
        <begin position="210"/>
        <end position="222"/>
    </location>
</feature>
<reference evidence="3" key="1">
    <citation type="submission" date="2022-01" db="EMBL/GenBank/DDBJ databases">
        <title>Microbacterium eymi and Microbacterium rhizovicinus sp. nov., isolated from the rhizospheric soil of Elymus tsukushiensis, a plant native to the Dokdo Islands, Republic of Korea.</title>
        <authorList>
            <person name="Hwang Y.J."/>
        </authorList>
    </citation>
    <scope>NUCLEOTIDE SEQUENCE</scope>
    <source>
        <strain evidence="3">KUDC0405</strain>
    </source>
</reference>
<dbReference type="Gene3D" id="3.40.50.300">
    <property type="entry name" value="P-loop containing nucleotide triphosphate hydrolases"/>
    <property type="match status" value="1"/>
</dbReference>
<organism evidence="3 4">
    <name type="scientific">Microbacterium elymi</name>
    <dbReference type="NCBI Taxonomy" id="2909587"/>
    <lineage>
        <taxon>Bacteria</taxon>
        <taxon>Bacillati</taxon>
        <taxon>Actinomycetota</taxon>
        <taxon>Actinomycetes</taxon>
        <taxon>Micrococcales</taxon>
        <taxon>Microbacteriaceae</taxon>
        <taxon>Microbacterium</taxon>
    </lineage>
</organism>
<evidence type="ECO:0000259" key="2">
    <source>
        <dbReference type="Pfam" id="PF13191"/>
    </source>
</evidence>
<feature type="compositionally biased region" description="Basic residues" evidence="1">
    <location>
        <begin position="143"/>
        <end position="156"/>
    </location>
</feature>
<evidence type="ECO:0000313" key="4">
    <source>
        <dbReference type="Proteomes" id="UP001054811"/>
    </source>
</evidence>
<proteinExistence type="predicted"/>